<dbReference type="Proteomes" id="UP000009183">
    <property type="component" value="Chromosome 15"/>
</dbReference>
<keyword evidence="1" id="KW-0812">Transmembrane</keyword>
<gene>
    <name evidence="2" type="ordered locus">VIT_15s0046g01990</name>
</gene>
<keyword evidence="3" id="KW-1185">Reference proteome</keyword>
<keyword evidence="1" id="KW-0472">Membrane</keyword>
<proteinExistence type="predicted"/>
<accession>F6I659</accession>
<organism evidence="2 3">
    <name type="scientific">Vitis vinifera</name>
    <name type="common">Grape</name>
    <dbReference type="NCBI Taxonomy" id="29760"/>
    <lineage>
        <taxon>Eukaryota</taxon>
        <taxon>Viridiplantae</taxon>
        <taxon>Streptophyta</taxon>
        <taxon>Embryophyta</taxon>
        <taxon>Tracheophyta</taxon>
        <taxon>Spermatophyta</taxon>
        <taxon>Magnoliopsida</taxon>
        <taxon>eudicotyledons</taxon>
        <taxon>Gunneridae</taxon>
        <taxon>Pentapetalae</taxon>
        <taxon>rosids</taxon>
        <taxon>Vitales</taxon>
        <taxon>Vitaceae</taxon>
        <taxon>Viteae</taxon>
        <taxon>Vitis</taxon>
    </lineage>
</organism>
<evidence type="ECO:0000313" key="2">
    <source>
        <dbReference type="EMBL" id="CCB62455.1"/>
    </source>
</evidence>
<feature type="transmembrane region" description="Helical" evidence="1">
    <location>
        <begin position="12"/>
        <end position="33"/>
    </location>
</feature>
<dbReference type="InterPro" id="IPR050481">
    <property type="entry name" value="UDP-glycosyltransf_plant"/>
</dbReference>
<dbReference type="PANTHER" id="PTHR48049:SF57">
    <property type="entry name" value="UDP-GLYCOSYLTRANSFERASE 91C1-LIKE"/>
    <property type="match status" value="1"/>
</dbReference>
<dbReference type="SUPFAM" id="SSF53756">
    <property type="entry name" value="UDP-Glycosyltransferase/glycogen phosphorylase"/>
    <property type="match status" value="1"/>
</dbReference>
<sequence length="113" mass="12538">MAGKMHVVMLPWSAFGHMIPFFHLAIAIAKAGIRVSLVSTPRNIQRLLKPPPNLSSLIKFVELPFPVMENGSILPEGAEATVDMPFEKIQYLKAALDLLQHPFKQYVADTSPD</sequence>
<dbReference type="eggNOG" id="KOG1192">
    <property type="taxonomic scope" value="Eukaryota"/>
</dbReference>
<dbReference type="AlphaFoldDB" id="F6I659"/>
<protein>
    <recommendedName>
        <fullName evidence="4">UDP-rhamnose:rhamnosyltransferase 1</fullName>
    </recommendedName>
</protein>
<evidence type="ECO:0008006" key="4">
    <source>
        <dbReference type="Google" id="ProtNLM"/>
    </source>
</evidence>
<dbReference type="PaxDb" id="29760-VIT_15s0046g01990.t01"/>
<dbReference type="InParanoid" id="F6I659"/>
<evidence type="ECO:0000256" key="1">
    <source>
        <dbReference type="SAM" id="Phobius"/>
    </source>
</evidence>
<dbReference type="OrthoDB" id="5835829at2759"/>
<dbReference type="PANTHER" id="PTHR48049">
    <property type="entry name" value="GLYCOSYLTRANSFERASE"/>
    <property type="match status" value="1"/>
</dbReference>
<evidence type="ECO:0000313" key="3">
    <source>
        <dbReference type="Proteomes" id="UP000009183"/>
    </source>
</evidence>
<name>F6I659_VITVI</name>
<dbReference type="Gene3D" id="3.40.50.2000">
    <property type="entry name" value="Glycogen Phosphorylase B"/>
    <property type="match status" value="1"/>
</dbReference>
<reference evidence="3" key="1">
    <citation type="journal article" date="2007" name="Nature">
        <title>The grapevine genome sequence suggests ancestral hexaploidization in major angiosperm phyla.</title>
        <authorList>
            <consortium name="The French-Italian Public Consortium for Grapevine Genome Characterization."/>
            <person name="Jaillon O."/>
            <person name="Aury J.-M."/>
            <person name="Noel B."/>
            <person name="Policriti A."/>
            <person name="Clepet C."/>
            <person name="Casagrande A."/>
            <person name="Choisne N."/>
            <person name="Aubourg S."/>
            <person name="Vitulo N."/>
            <person name="Jubin C."/>
            <person name="Vezzi A."/>
            <person name="Legeai F."/>
            <person name="Hugueney P."/>
            <person name="Dasilva C."/>
            <person name="Horner D."/>
            <person name="Mica E."/>
            <person name="Jublot D."/>
            <person name="Poulain J."/>
            <person name="Bruyere C."/>
            <person name="Billault A."/>
            <person name="Segurens B."/>
            <person name="Gouyvenoux M."/>
            <person name="Ugarte E."/>
            <person name="Cattonaro F."/>
            <person name="Anthouard V."/>
            <person name="Vico V."/>
            <person name="Del Fabbro C."/>
            <person name="Alaux M."/>
            <person name="Di Gaspero G."/>
            <person name="Dumas V."/>
            <person name="Felice N."/>
            <person name="Paillard S."/>
            <person name="Juman I."/>
            <person name="Moroldo M."/>
            <person name="Scalabrin S."/>
            <person name="Canaguier A."/>
            <person name="Le Clainche I."/>
            <person name="Malacrida G."/>
            <person name="Durand E."/>
            <person name="Pesole G."/>
            <person name="Laucou V."/>
            <person name="Chatelet P."/>
            <person name="Merdinoglu D."/>
            <person name="Delledonne M."/>
            <person name="Pezzotti M."/>
            <person name="Lecharny A."/>
            <person name="Scarpelli C."/>
            <person name="Artiguenave F."/>
            <person name="Pe M.E."/>
            <person name="Valle G."/>
            <person name="Morgante M."/>
            <person name="Caboche M."/>
            <person name="Adam-Blondon A.-F."/>
            <person name="Weissenbach J."/>
            <person name="Quetier F."/>
            <person name="Wincker P."/>
        </authorList>
    </citation>
    <scope>NUCLEOTIDE SEQUENCE [LARGE SCALE GENOMIC DNA]</scope>
    <source>
        <strain evidence="3">cv. Pinot noir / PN40024</strain>
    </source>
</reference>
<dbReference type="EMBL" id="FN596755">
    <property type="protein sequence ID" value="CCB62455.1"/>
    <property type="molecule type" value="Genomic_DNA"/>
</dbReference>
<dbReference type="HOGENOM" id="CLU_159607_0_0_1"/>
<keyword evidence="1" id="KW-1133">Transmembrane helix</keyword>
<dbReference type="GO" id="GO:0035251">
    <property type="term" value="F:UDP-glucosyltransferase activity"/>
    <property type="evidence" value="ECO:0007669"/>
    <property type="project" value="InterPro"/>
</dbReference>